<gene>
    <name evidence="2" type="ORF">FHS03_002274</name>
</gene>
<dbReference type="InterPro" id="IPR037523">
    <property type="entry name" value="VOC_core"/>
</dbReference>
<organism evidence="2 3">
    <name type="scientific">Pseudoduganella violacea</name>
    <dbReference type="NCBI Taxonomy" id="1715466"/>
    <lineage>
        <taxon>Bacteria</taxon>
        <taxon>Pseudomonadati</taxon>
        <taxon>Pseudomonadota</taxon>
        <taxon>Betaproteobacteria</taxon>
        <taxon>Burkholderiales</taxon>
        <taxon>Oxalobacteraceae</taxon>
        <taxon>Telluria group</taxon>
        <taxon>Pseudoduganella</taxon>
    </lineage>
</organism>
<dbReference type="PANTHER" id="PTHR21366:SF14">
    <property type="entry name" value="GLYOXALASE DOMAIN-CONTAINING PROTEIN 5"/>
    <property type="match status" value="1"/>
</dbReference>
<accession>A0A7W5BA43</accession>
<dbReference type="GO" id="GO:0016829">
    <property type="term" value="F:lyase activity"/>
    <property type="evidence" value="ECO:0007669"/>
    <property type="project" value="UniProtKB-KW"/>
</dbReference>
<dbReference type="PANTHER" id="PTHR21366">
    <property type="entry name" value="GLYOXALASE FAMILY PROTEIN"/>
    <property type="match status" value="1"/>
</dbReference>
<evidence type="ECO:0000313" key="2">
    <source>
        <dbReference type="EMBL" id="MBB3119223.1"/>
    </source>
</evidence>
<dbReference type="EMBL" id="JACHXD010000005">
    <property type="protein sequence ID" value="MBB3119223.1"/>
    <property type="molecule type" value="Genomic_DNA"/>
</dbReference>
<keyword evidence="2" id="KW-0560">Oxidoreductase</keyword>
<dbReference type="AlphaFoldDB" id="A0A7W5BA43"/>
<keyword evidence="2" id="KW-0456">Lyase</keyword>
<dbReference type="SUPFAM" id="SSF54593">
    <property type="entry name" value="Glyoxalase/Bleomycin resistance protein/Dihydroxybiphenyl dioxygenase"/>
    <property type="match status" value="1"/>
</dbReference>
<feature type="domain" description="VOC" evidence="1">
    <location>
        <begin position="3"/>
        <end position="123"/>
    </location>
</feature>
<dbReference type="GO" id="GO:0051213">
    <property type="term" value="F:dioxygenase activity"/>
    <property type="evidence" value="ECO:0007669"/>
    <property type="project" value="UniProtKB-KW"/>
</dbReference>
<reference evidence="2 3" key="1">
    <citation type="submission" date="2020-08" db="EMBL/GenBank/DDBJ databases">
        <title>Genomic Encyclopedia of Type Strains, Phase III (KMG-III): the genomes of soil and plant-associated and newly described type strains.</title>
        <authorList>
            <person name="Whitman W."/>
        </authorList>
    </citation>
    <scope>NUCLEOTIDE SEQUENCE [LARGE SCALE GENOMIC DNA]</scope>
    <source>
        <strain evidence="2 3">CECT 8897</strain>
    </source>
</reference>
<protein>
    <submittedName>
        <fullName evidence="2">Catechol 2,3-dioxygenase-like lactoylglutathione lyase family enzyme</fullName>
    </submittedName>
</protein>
<dbReference type="InterPro" id="IPR029068">
    <property type="entry name" value="Glyas_Bleomycin-R_OHBP_Dase"/>
</dbReference>
<dbReference type="Proteomes" id="UP000541535">
    <property type="component" value="Unassembled WGS sequence"/>
</dbReference>
<comment type="caution">
    <text evidence="2">The sequence shown here is derived from an EMBL/GenBank/DDBJ whole genome shotgun (WGS) entry which is preliminary data.</text>
</comment>
<dbReference type="Pfam" id="PF00903">
    <property type="entry name" value="Glyoxalase"/>
    <property type="match status" value="1"/>
</dbReference>
<keyword evidence="2" id="KW-0223">Dioxygenase</keyword>
<dbReference type="PROSITE" id="PS51819">
    <property type="entry name" value="VOC"/>
    <property type="match status" value="1"/>
</dbReference>
<sequence length="125" mass="14092">MPVLDHMILRVSDPAASVRFYQNVLGFAYEGKLMPFDVLRVNEDFTLDLLAEAPRDPVHLAFSIDRASFDAVQRRLSEQGIAYGSDPFDRSGGPARQSHGARGLADAWYFYDPDGHNIEVRTYEN</sequence>
<dbReference type="InterPro" id="IPR050383">
    <property type="entry name" value="GlyoxalaseI/FosfomycinResist"/>
</dbReference>
<proteinExistence type="predicted"/>
<evidence type="ECO:0000259" key="1">
    <source>
        <dbReference type="PROSITE" id="PS51819"/>
    </source>
</evidence>
<dbReference type="Gene3D" id="3.10.180.10">
    <property type="entry name" value="2,3-Dihydroxybiphenyl 1,2-Dioxygenase, domain 1"/>
    <property type="match status" value="1"/>
</dbReference>
<keyword evidence="3" id="KW-1185">Reference proteome</keyword>
<dbReference type="InterPro" id="IPR004360">
    <property type="entry name" value="Glyas_Fos-R_dOase_dom"/>
</dbReference>
<dbReference type="RefSeq" id="WP_183441063.1">
    <property type="nucleotide sequence ID" value="NZ_JACHXD010000005.1"/>
</dbReference>
<name>A0A7W5BA43_9BURK</name>
<evidence type="ECO:0000313" key="3">
    <source>
        <dbReference type="Proteomes" id="UP000541535"/>
    </source>
</evidence>